<keyword evidence="2" id="KW-1185">Reference proteome</keyword>
<feature type="non-terminal residue" evidence="1">
    <location>
        <position position="291"/>
    </location>
</feature>
<comment type="caution">
    <text evidence="1">The sequence shown here is derived from an EMBL/GenBank/DDBJ whole genome shotgun (WGS) entry which is preliminary data.</text>
</comment>
<feature type="non-terminal residue" evidence="1">
    <location>
        <position position="1"/>
    </location>
</feature>
<evidence type="ECO:0000313" key="2">
    <source>
        <dbReference type="Proteomes" id="UP001186974"/>
    </source>
</evidence>
<protein>
    <submittedName>
        <fullName evidence="1">Uncharacterized protein</fullName>
    </submittedName>
</protein>
<sequence>AQEEILKKQFDRFAAEQREDYLLRCKNELLLLLRIDERDEDDEGTEDEDPGLVPPLRRPPSPSHPNGRIIDERHDSRSRVLIETMRRWKYPGIRLRARELRDEFVEQNAEEHSIQAVKDRSDFAVIDFAERETAKAALNINLIAEAAEAVEKGLPIQPHPPAEIIPNEAAVGLQMLASIFEQAGPAPLPLPKSHPPASARPTPATTPARRKEAQSMTPAPSTPRVIADQRGDAASVKVADSTTKSSSHHSKKGSTEEKLGTQLDTPSKRNNINNILNQEQNEMESPIIRAI</sequence>
<proteinExistence type="predicted"/>
<dbReference type="Proteomes" id="UP001186974">
    <property type="component" value="Unassembled WGS sequence"/>
</dbReference>
<reference evidence="1" key="1">
    <citation type="submission" date="2024-09" db="EMBL/GenBank/DDBJ databases">
        <title>Black Yeasts Isolated from many extreme environments.</title>
        <authorList>
            <person name="Coleine C."/>
            <person name="Stajich J.E."/>
            <person name="Selbmann L."/>
        </authorList>
    </citation>
    <scope>NUCLEOTIDE SEQUENCE</scope>
    <source>
        <strain evidence="1">CCFEE 5737</strain>
    </source>
</reference>
<name>A0ACC3CU62_9PEZI</name>
<accession>A0ACC3CU62</accession>
<dbReference type="EMBL" id="JAWDJW010011754">
    <property type="protein sequence ID" value="KAK3044579.1"/>
    <property type="molecule type" value="Genomic_DNA"/>
</dbReference>
<gene>
    <name evidence="1" type="ORF">LTS18_000901</name>
</gene>
<evidence type="ECO:0000313" key="1">
    <source>
        <dbReference type="EMBL" id="KAK3044579.1"/>
    </source>
</evidence>
<organism evidence="1 2">
    <name type="scientific">Coniosporium uncinatum</name>
    <dbReference type="NCBI Taxonomy" id="93489"/>
    <lineage>
        <taxon>Eukaryota</taxon>
        <taxon>Fungi</taxon>
        <taxon>Dikarya</taxon>
        <taxon>Ascomycota</taxon>
        <taxon>Pezizomycotina</taxon>
        <taxon>Dothideomycetes</taxon>
        <taxon>Dothideomycetes incertae sedis</taxon>
        <taxon>Coniosporium</taxon>
    </lineage>
</organism>